<comment type="function">
    <text evidence="15">Functions in the biosynthesis of branched-chain amino acids. Catalyzes the dehydration of (2R,3R)-2,3-dihydroxy-3-methylpentanoate (2,3-dihydroxy-3-methylvalerate) into 2-oxo-3-methylpentanoate (2-oxo-3-methylvalerate) and of (2R)-2,3-dihydroxy-3-methylbutanoate (2,3-dihydroxyisovalerate) into 2-oxo-3-methylbutanoate (2-oxoisovalerate), the penultimate precursor to L-isoleucine and L-valine, respectively.</text>
</comment>
<evidence type="ECO:0000256" key="15">
    <source>
        <dbReference type="HAMAP-Rule" id="MF_00012"/>
    </source>
</evidence>
<dbReference type="AlphaFoldDB" id="A0A6I2UXK3"/>
<comment type="subunit">
    <text evidence="15">Homodimer.</text>
</comment>
<dbReference type="Pfam" id="PF24877">
    <property type="entry name" value="ILV_EDD_C"/>
    <property type="match status" value="1"/>
</dbReference>
<dbReference type="HAMAP" id="MF_00012">
    <property type="entry name" value="IlvD"/>
    <property type="match status" value="1"/>
</dbReference>
<comment type="caution">
    <text evidence="18">The sequence shown here is derived from an EMBL/GenBank/DDBJ whole genome shotgun (WGS) entry which is preliminary data.</text>
</comment>
<dbReference type="SUPFAM" id="SSF143975">
    <property type="entry name" value="IlvD/EDD N-terminal domain-like"/>
    <property type="match status" value="1"/>
</dbReference>
<dbReference type="NCBIfam" id="TIGR00110">
    <property type="entry name" value="ilvD"/>
    <property type="match status" value="1"/>
</dbReference>
<keyword evidence="4 15" id="KW-0001">2Fe-2S</keyword>
<evidence type="ECO:0000256" key="11">
    <source>
        <dbReference type="ARBA" id="ARBA00029304"/>
    </source>
</evidence>
<comment type="cofactor">
    <cofactor evidence="1 15">
        <name>Mg(2+)</name>
        <dbReference type="ChEBI" id="CHEBI:18420"/>
    </cofactor>
</comment>
<dbReference type="GO" id="GO:0005829">
    <property type="term" value="C:cytosol"/>
    <property type="evidence" value="ECO:0007669"/>
    <property type="project" value="TreeGrafter"/>
</dbReference>
<name>A0A6I2UXK3_9FIRM</name>
<reference evidence="18 19" key="1">
    <citation type="submission" date="2019-08" db="EMBL/GenBank/DDBJ databases">
        <title>In-depth cultivation of the pig gut microbiome towards novel bacterial diversity and tailored functional studies.</title>
        <authorList>
            <person name="Wylensek D."/>
            <person name="Hitch T.C.A."/>
            <person name="Clavel T."/>
        </authorList>
    </citation>
    <scope>NUCLEOTIDE SEQUENCE [LARGE SCALE GENOMIC DNA]</scope>
    <source>
        <strain evidence="19">WCA-380-WT-3B3</strain>
    </source>
</reference>
<keyword evidence="10 15" id="KW-0100">Branched-chain amino acid biosynthesis</keyword>
<keyword evidence="8 15" id="KW-0411">Iron-sulfur</keyword>
<evidence type="ECO:0000313" key="19">
    <source>
        <dbReference type="Proteomes" id="UP000430222"/>
    </source>
</evidence>
<dbReference type="EC" id="4.2.1.9" evidence="14 15"/>
<protein>
    <recommendedName>
        <fullName evidence="14 15">Dihydroxy-acid dehydratase</fullName>
        <shortName evidence="15">DAD</shortName>
        <ecNumber evidence="14 15">4.2.1.9</ecNumber>
    </recommendedName>
</protein>
<feature type="binding site" evidence="15">
    <location>
        <position position="120"/>
    </location>
    <ligand>
        <name>Mg(2+)</name>
        <dbReference type="ChEBI" id="CHEBI:18420"/>
    </ligand>
</feature>
<evidence type="ECO:0000256" key="7">
    <source>
        <dbReference type="ARBA" id="ARBA00023004"/>
    </source>
</evidence>
<feature type="binding site" evidence="15">
    <location>
        <position position="442"/>
    </location>
    <ligand>
        <name>Mg(2+)</name>
        <dbReference type="ChEBI" id="CHEBI:18420"/>
    </ligand>
</feature>
<keyword evidence="9 15" id="KW-0456">Lyase</keyword>
<evidence type="ECO:0000256" key="2">
    <source>
        <dbReference type="ARBA" id="ARBA00006486"/>
    </source>
</evidence>
<gene>
    <name evidence="15 18" type="primary">ilvD</name>
    <name evidence="18" type="ORF">FYJ78_06380</name>
</gene>
<sequence length="550" mass="58059">MRSDIVKKGATRCAHRSLFHANGYGPEDLKKPLIGICNSFNEIIPGHIHLREIAEAAKLGVAAAGGTPIEFPAIGVCDGIAMGHTGMKYSLASRELIADSVEAVTMASGFDGLVLIPNCDKVVPGMLMAAARLNIPAIVVSGGPMLPGRFHGRDVSVSQAFEAAGKYAAGEMSDAEMEELESKCCPGCGSCAGLFTANTMNSLSEVLGMALPGNGTIPAAYNGARRLLAKRAGAVIMDLVCNHVCPRDILTREAFENAITVDMGIGGSSNTVLHLTAIAHEAGLELPAPLFDEISRRTPYITKLSPGGHHHMVDLDEAGGISAVMHELSQKDLIHLDAMTVTGPMGDRIRDAEVLDREVIHSVDHPYRKEGGIAILKGNLAPDCAVVKASAVAEDMLIYEGKAKCYDSETEACDAIMAGDIHDGDVVVIRYEGPKGGPGMQEMLNPTAVITGRGLKVGLITDGRFSGASQGACVGHVSPEAMEGGPIGLIEDGDIILIDIPNRRLELKVSDEELARRRAKWTQPEPKIKTGYLSRYARLTTSASTGAVLK</sequence>
<comment type="similarity">
    <text evidence="2 15">Belongs to the IlvD/Edd family.</text>
</comment>
<evidence type="ECO:0000256" key="5">
    <source>
        <dbReference type="ARBA" id="ARBA00022723"/>
    </source>
</evidence>
<evidence type="ECO:0000256" key="13">
    <source>
        <dbReference type="ARBA" id="ARBA00029437"/>
    </source>
</evidence>
<evidence type="ECO:0000256" key="12">
    <source>
        <dbReference type="ARBA" id="ARBA00029436"/>
    </source>
</evidence>
<dbReference type="GO" id="GO:0009099">
    <property type="term" value="P:L-valine biosynthetic process"/>
    <property type="evidence" value="ECO:0007669"/>
    <property type="project" value="UniProtKB-UniRule"/>
</dbReference>
<evidence type="ECO:0000256" key="10">
    <source>
        <dbReference type="ARBA" id="ARBA00023304"/>
    </source>
</evidence>
<feature type="modified residue" description="N6-carboxylysine" evidence="15">
    <location>
        <position position="121"/>
    </location>
</feature>
<feature type="domain" description="Dihydroxy-acid/6-phosphogluconate dehydratase N-terminal" evidence="16">
    <location>
        <begin position="31"/>
        <end position="344"/>
    </location>
</feature>
<dbReference type="InterPro" id="IPR020558">
    <property type="entry name" value="DiOHA_6PGluconate_deHydtase_CS"/>
</dbReference>
<dbReference type="Gene3D" id="3.50.30.80">
    <property type="entry name" value="IlvD/EDD C-terminal domain-like"/>
    <property type="match status" value="1"/>
</dbReference>
<dbReference type="InterPro" id="IPR000581">
    <property type="entry name" value="ILV_EDD_N"/>
</dbReference>
<dbReference type="PANTHER" id="PTHR43661">
    <property type="entry name" value="D-XYLONATE DEHYDRATASE"/>
    <property type="match status" value="1"/>
</dbReference>
<dbReference type="GO" id="GO:0009097">
    <property type="term" value="P:isoleucine biosynthetic process"/>
    <property type="evidence" value="ECO:0007669"/>
    <property type="project" value="UniProtKB-UniRule"/>
</dbReference>
<evidence type="ECO:0000256" key="1">
    <source>
        <dbReference type="ARBA" id="ARBA00001946"/>
    </source>
</evidence>
<keyword evidence="7 15" id="KW-0408">Iron</keyword>
<keyword evidence="5 15" id="KW-0479">Metal-binding</keyword>
<evidence type="ECO:0000256" key="8">
    <source>
        <dbReference type="ARBA" id="ARBA00023014"/>
    </source>
</evidence>
<dbReference type="GO" id="GO:0051537">
    <property type="term" value="F:2 iron, 2 sulfur cluster binding"/>
    <property type="evidence" value="ECO:0007669"/>
    <property type="project" value="UniProtKB-UniRule"/>
</dbReference>
<dbReference type="EMBL" id="VUNL01000006">
    <property type="protein sequence ID" value="MSV24814.1"/>
    <property type="molecule type" value="Genomic_DNA"/>
</dbReference>
<keyword evidence="3 15" id="KW-0028">Amino-acid biosynthesis</keyword>
<dbReference type="SUPFAM" id="SSF52016">
    <property type="entry name" value="LeuD/IlvD-like"/>
    <property type="match status" value="1"/>
</dbReference>
<feature type="binding site" description="via carbamate group" evidence="15">
    <location>
        <position position="121"/>
    </location>
    <ligand>
        <name>Mg(2+)</name>
        <dbReference type="ChEBI" id="CHEBI:18420"/>
    </ligand>
</feature>
<feature type="domain" description="Dihydroxy-acid/6-phosphogluconate dehydratase C-terminal" evidence="17">
    <location>
        <begin position="358"/>
        <end position="547"/>
    </location>
</feature>
<dbReference type="UniPathway" id="UPA00047">
    <property type="reaction ID" value="UER00057"/>
</dbReference>
<dbReference type="InterPro" id="IPR037237">
    <property type="entry name" value="IlvD/EDD_N"/>
</dbReference>
<evidence type="ECO:0000256" key="9">
    <source>
        <dbReference type="ARBA" id="ARBA00023239"/>
    </source>
</evidence>
<organism evidence="18 19">
    <name type="scientific">Selenomonas montiformis</name>
    <dbReference type="NCBI Taxonomy" id="2652285"/>
    <lineage>
        <taxon>Bacteria</taxon>
        <taxon>Bacillati</taxon>
        <taxon>Bacillota</taxon>
        <taxon>Negativicutes</taxon>
        <taxon>Selenomonadales</taxon>
        <taxon>Selenomonadaceae</taxon>
        <taxon>Selenomonas</taxon>
    </lineage>
</organism>
<comment type="catalytic activity">
    <reaction evidence="15">
        <text>(2R,3R)-2,3-dihydroxy-3-methylpentanoate = (S)-3-methyl-2-oxopentanoate + H2O</text>
        <dbReference type="Rhea" id="RHEA:27694"/>
        <dbReference type="ChEBI" id="CHEBI:15377"/>
        <dbReference type="ChEBI" id="CHEBI:35146"/>
        <dbReference type="ChEBI" id="CHEBI:49258"/>
        <dbReference type="EC" id="4.2.1.9"/>
    </reaction>
</comment>
<evidence type="ECO:0000313" key="18">
    <source>
        <dbReference type="EMBL" id="MSV24814.1"/>
    </source>
</evidence>
<dbReference type="UniPathway" id="UPA00049">
    <property type="reaction ID" value="UER00061"/>
</dbReference>
<dbReference type="InterPro" id="IPR042096">
    <property type="entry name" value="Dihydro-acid_dehy_C"/>
</dbReference>
<proteinExistence type="inferred from homology"/>
<feature type="binding site" evidence="15">
    <location>
        <position position="78"/>
    </location>
    <ligand>
        <name>Mg(2+)</name>
        <dbReference type="ChEBI" id="CHEBI:18420"/>
    </ligand>
</feature>
<comment type="pathway">
    <text evidence="12 15">Amino-acid biosynthesis; L-valine biosynthesis; L-valine from pyruvate: step 3/4.</text>
</comment>
<keyword evidence="6 15" id="KW-0460">Magnesium</keyword>
<evidence type="ECO:0000256" key="14">
    <source>
        <dbReference type="ARBA" id="ARBA00029490"/>
    </source>
</evidence>
<dbReference type="Pfam" id="PF00920">
    <property type="entry name" value="ILVD_EDD_N"/>
    <property type="match status" value="1"/>
</dbReference>
<comment type="caution">
    <text evidence="15">Lacks conserved residue(s) required for the propagation of feature annotation.</text>
</comment>
<dbReference type="InterPro" id="IPR056740">
    <property type="entry name" value="ILV_EDD_C"/>
</dbReference>
<evidence type="ECO:0000256" key="3">
    <source>
        <dbReference type="ARBA" id="ARBA00022605"/>
    </source>
</evidence>
<evidence type="ECO:0000259" key="16">
    <source>
        <dbReference type="Pfam" id="PF00920"/>
    </source>
</evidence>
<comment type="catalytic activity">
    <reaction evidence="11">
        <text>(2R)-2,3-dihydroxy-3-methylbutanoate = 3-methyl-2-oxobutanoate + H2O</text>
        <dbReference type="Rhea" id="RHEA:24809"/>
        <dbReference type="ChEBI" id="CHEBI:11851"/>
        <dbReference type="ChEBI" id="CHEBI:15377"/>
        <dbReference type="ChEBI" id="CHEBI:49072"/>
        <dbReference type="EC" id="4.2.1.9"/>
    </reaction>
    <physiologicalReaction direction="left-to-right" evidence="11">
        <dbReference type="Rhea" id="RHEA:24810"/>
    </physiologicalReaction>
</comment>
<dbReference type="GO" id="GO:0000287">
    <property type="term" value="F:magnesium ion binding"/>
    <property type="evidence" value="ECO:0007669"/>
    <property type="project" value="UniProtKB-UniRule"/>
</dbReference>
<dbReference type="RefSeq" id="WP_154620579.1">
    <property type="nucleotide sequence ID" value="NZ_VUNL01000006.1"/>
</dbReference>
<feature type="active site" description="Proton acceptor" evidence="15">
    <location>
        <position position="466"/>
    </location>
</feature>
<comment type="cofactor">
    <cofactor evidence="15">
        <name>[2Fe-2S] cluster</name>
        <dbReference type="ChEBI" id="CHEBI:190135"/>
    </cofactor>
    <text evidence="15">Binds 1 [2Fe-2S] cluster per subunit. This cluster acts as a Lewis acid cofactor.</text>
</comment>
<accession>A0A6I2UXK3</accession>
<dbReference type="PROSITE" id="PS00887">
    <property type="entry name" value="ILVD_EDD_2"/>
    <property type="match status" value="1"/>
</dbReference>
<dbReference type="InterPro" id="IPR004404">
    <property type="entry name" value="DihydroxyA_deHydtase"/>
</dbReference>
<dbReference type="FunFam" id="3.50.30.80:FF:000001">
    <property type="entry name" value="Dihydroxy-acid dehydratase"/>
    <property type="match status" value="1"/>
</dbReference>
<dbReference type="NCBIfam" id="NF002068">
    <property type="entry name" value="PRK00911.1"/>
    <property type="match status" value="1"/>
</dbReference>
<dbReference type="PANTHER" id="PTHR43661:SF3">
    <property type="entry name" value="D-XYLONATE DEHYDRATASE YAGF-RELATED"/>
    <property type="match status" value="1"/>
</dbReference>
<evidence type="ECO:0000256" key="6">
    <source>
        <dbReference type="ARBA" id="ARBA00022842"/>
    </source>
</evidence>
<dbReference type="Proteomes" id="UP000430222">
    <property type="component" value="Unassembled WGS sequence"/>
</dbReference>
<evidence type="ECO:0000256" key="4">
    <source>
        <dbReference type="ARBA" id="ARBA00022714"/>
    </source>
</evidence>
<keyword evidence="19" id="KW-1185">Reference proteome</keyword>
<evidence type="ECO:0000259" key="17">
    <source>
        <dbReference type="Pfam" id="PF24877"/>
    </source>
</evidence>
<dbReference type="PROSITE" id="PS00886">
    <property type="entry name" value="ILVD_EDD_1"/>
    <property type="match status" value="1"/>
</dbReference>
<comment type="pathway">
    <text evidence="13 15">Amino-acid biosynthesis; L-isoleucine biosynthesis; L-isoleucine from 2-oxobutanoate: step 3/4.</text>
</comment>
<dbReference type="GO" id="GO:0004160">
    <property type="term" value="F:dihydroxy-acid dehydratase activity"/>
    <property type="evidence" value="ECO:0007669"/>
    <property type="project" value="UniProtKB-UniRule"/>
</dbReference>